<name>A0ABR2GQA7_9EUKA</name>
<gene>
    <name evidence="3" type="ORF">M9Y10_040076</name>
</gene>
<dbReference type="EMBL" id="JAPFFF010000069">
    <property type="protein sequence ID" value="KAK8836119.1"/>
    <property type="molecule type" value="Genomic_DNA"/>
</dbReference>
<dbReference type="Proteomes" id="UP001470230">
    <property type="component" value="Unassembled WGS sequence"/>
</dbReference>
<accession>A0ABR2GQA7</accession>
<feature type="transmembrane region" description="Helical" evidence="2">
    <location>
        <begin position="840"/>
        <end position="861"/>
    </location>
</feature>
<reference evidence="3 4" key="1">
    <citation type="submission" date="2024-04" db="EMBL/GenBank/DDBJ databases">
        <title>Tritrichomonas musculus Genome.</title>
        <authorList>
            <person name="Alves-Ferreira E."/>
            <person name="Grigg M."/>
            <person name="Lorenzi H."/>
            <person name="Galac M."/>
        </authorList>
    </citation>
    <scope>NUCLEOTIDE SEQUENCE [LARGE SCALE GENOMIC DNA]</scope>
    <source>
        <strain evidence="3 4">EAF2021</strain>
    </source>
</reference>
<organism evidence="3 4">
    <name type="scientific">Tritrichomonas musculus</name>
    <dbReference type="NCBI Taxonomy" id="1915356"/>
    <lineage>
        <taxon>Eukaryota</taxon>
        <taxon>Metamonada</taxon>
        <taxon>Parabasalia</taxon>
        <taxon>Tritrichomonadida</taxon>
        <taxon>Tritrichomonadidae</taxon>
        <taxon>Tritrichomonas</taxon>
    </lineage>
</organism>
<keyword evidence="2" id="KW-1133">Transmembrane helix</keyword>
<feature type="transmembrane region" description="Helical" evidence="2">
    <location>
        <begin position="608"/>
        <end position="628"/>
    </location>
</feature>
<feature type="region of interest" description="Disordered" evidence="1">
    <location>
        <begin position="1006"/>
        <end position="1033"/>
    </location>
</feature>
<feature type="transmembrane region" description="Helical" evidence="2">
    <location>
        <begin position="7"/>
        <end position="26"/>
    </location>
</feature>
<feature type="transmembrane region" description="Helical" evidence="2">
    <location>
        <begin position="188"/>
        <end position="206"/>
    </location>
</feature>
<keyword evidence="4" id="KW-1185">Reference proteome</keyword>
<evidence type="ECO:0000313" key="3">
    <source>
        <dbReference type="EMBL" id="KAK8836119.1"/>
    </source>
</evidence>
<comment type="caution">
    <text evidence="3">The sequence shown here is derived from an EMBL/GenBank/DDBJ whole genome shotgun (WGS) entry which is preliminary data.</text>
</comment>
<evidence type="ECO:0008006" key="5">
    <source>
        <dbReference type="Google" id="ProtNLM"/>
    </source>
</evidence>
<protein>
    <recommendedName>
        <fullName evidence="5">Piezo non-specific cation channel R-Ras-binding domain-containing protein</fullName>
    </recommendedName>
</protein>
<feature type="transmembrane region" description="Helical" evidence="2">
    <location>
        <begin position="142"/>
        <end position="168"/>
    </location>
</feature>
<feature type="compositionally biased region" description="Acidic residues" evidence="1">
    <location>
        <begin position="1014"/>
        <end position="1030"/>
    </location>
</feature>
<feature type="transmembrane region" description="Helical" evidence="2">
    <location>
        <begin position="1258"/>
        <end position="1280"/>
    </location>
</feature>
<feature type="transmembrane region" description="Helical" evidence="2">
    <location>
        <begin position="68"/>
        <end position="86"/>
    </location>
</feature>
<feature type="transmembrane region" description="Helical" evidence="2">
    <location>
        <begin position="1070"/>
        <end position="1091"/>
    </location>
</feature>
<keyword evidence="2" id="KW-0812">Transmembrane</keyword>
<proteinExistence type="predicted"/>
<evidence type="ECO:0000313" key="4">
    <source>
        <dbReference type="Proteomes" id="UP001470230"/>
    </source>
</evidence>
<evidence type="ECO:0000256" key="1">
    <source>
        <dbReference type="SAM" id="MobiDB-lite"/>
    </source>
</evidence>
<feature type="transmembrane region" description="Helical" evidence="2">
    <location>
        <begin position="266"/>
        <end position="283"/>
    </location>
</feature>
<keyword evidence="2" id="KW-0472">Membrane</keyword>
<feature type="transmembrane region" description="Helical" evidence="2">
    <location>
        <begin position="243"/>
        <end position="260"/>
    </location>
</feature>
<evidence type="ECO:0000256" key="2">
    <source>
        <dbReference type="SAM" id="Phobius"/>
    </source>
</evidence>
<feature type="transmembrane region" description="Helical" evidence="2">
    <location>
        <begin position="212"/>
        <end position="231"/>
    </location>
</feature>
<sequence length="1614" mass="188267">MKCPFRSYFNWLILFTYLVQLSLIFITCSKPTEIFDTNQYSTFWRNLESASFYLPWIFGTKTMLTDSIFFFAIIITPFLIIAYSQVHIQKFSNQKHVNFWCALVIRICQQFLCPIMTAPLIFRLSYLIEQVFILKNYSDFKMIISLIVASINIMLQIVHCYFASVFLFQIDFVEHSKADFYDGKYITLIYSIRIVISVFCFEFKYITNNIVASILIGFIFFLCFLTLYFRLTIQAHTSPIGQYLEVAPFFICPFMVLFKYFVKNEVYSLLLLIFLLVFFALLLKVHTYFMVKLCLKAFYPFISQSKQSQINNIDANNILPRFLIGSVTSVIRIVAAEYSDPDCLLRFLSYQKKTAGIRNSSVIEVVRFLALFPSKRKDCLKELKDFHSSSNFNSFMVFIFKKILKSLEGVESTSKNLVCLNNFFRSFLVHKHLFWVARKNKKVFIASKEGLSAAYFYIEVKNEFHYLMKRYAFDSFIHYYYADFCLSACGDFEKYLKEIEIARMLDNRLYSSASGSSSGSNNSGADYISTKNDNKNSIVDPLLHPMTIVNPKILQFCSLKETKLNIHSARARDFDISNQLLLQNNAKKKEKTLKSRPVATFLTEKKHLIPLLSIFHFYFPIALFLYVIGELYIKDHQIRVYSDELYNISNRLVGTLYFASSSIYLPYLTNEYLKNWDSENLTFWIKQKKHYPKIKKLMFKETMKETFNFSTEKYFDNYYDLNSMKSDLLVNADYKEKYFLYDDDLLEIFFNLPFDIINFYSQLEPFKGMTTGMIFIFEYYISNNMLKNYTMQEVLDQIANDIDALVISTFKDIYDKVLRIKKITNILLELYKSDLEGYKICKVALISMCIFTAVSWIVYIIQINCIYQRDPEKIDFLSSKHLFSLFLLQDSKKAWELLRAKVENSSDNQTDFSITSPHSSVNLSSIPLASSHFSDKNYYDIKENIPNTNDTESNEEPLLETTVNGYDFNKDLRSLLNSNNFINLDRSKHNFSLFFRNDKNKTNRELNAEKDSIFDDENAPEEDNEEEEEENAKGIYESENSISFQEDDICEQAILISRATEKEAFLSYPYFHLVILLCAPLIFTVLVIAMFQIPLRVVAINHEKTFQKILYGESLANHSFILFNATFDILEKRIKKTKLYKTNNYFQPKKDKNISNSSYPGNIDENGDEIIYGLDEILSDLKNLSEFKNENCYDFFEIVCMSLETALNTIINSSTATSTIVTQCIPFIYLFTWDLFQDLFLSNVNDLFVMKISNGRSFIIATILLMLTVIHVSFSASILLKKAFNSLFHFPDDFLNPPVKNSKNNSKNIKDKIPQNALVITSVTKTDDIYSVSDNSKEIINRNLNDLISMKMSDLFPKVYSSDSDDMSHLCEFFITEKKKKIFRYSSERIGCLTKTVLIEENRPDTQNTNENLLIQKFNGFIPKYFAEQYSKNDQNEFNFCNNFIISVRISHEISPLMIEKCFNSANHISQNSISIHIINVDGVMITFSSNSNCKLVVILLLIRDLIDDVIKNTKVQNCVYSVYVHFMKDFKVTVVNDEELYLEFQPLEMNFFRARLFQIDEGQIAFSESVKQEFQAILDMTERQDISIDLGESDESIYTIPFDQLSSKLVVFV</sequence>